<proteinExistence type="predicted"/>
<dbReference type="Proteomes" id="UP000319671">
    <property type="component" value="Unassembled WGS sequence"/>
</dbReference>
<organism evidence="2 3">
    <name type="scientific">Neobacillus bataviensis</name>
    <dbReference type="NCBI Taxonomy" id="220685"/>
    <lineage>
        <taxon>Bacteria</taxon>
        <taxon>Bacillati</taxon>
        <taxon>Bacillota</taxon>
        <taxon>Bacilli</taxon>
        <taxon>Bacillales</taxon>
        <taxon>Bacillaceae</taxon>
        <taxon>Neobacillus</taxon>
    </lineage>
</organism>
<dbReference type="EMBL" id="VIVN01000006">
    <property type="protein sequence ID" value="TWE00996.1"/>
    <property type="molecule type" value="Genomic_DNA"/>
</dbReference>
<comment type="caution">
    <text evidence="2">The sequence shown here is derived from an EMBL/GenBank/DDBJ whole genome shotgun (WGS) entry which is preliminary data.</text>
</comment>
<keyword evidence="1" id="KW-0175">Coiled coil</keyword>
<evidence type="ECO:0000256" key="1">
    <source>
        <dbReference type="SAM" id="Coils"/>
    </source>
</evidence>
<name>A0A561DC64_9BACI</name>
<dbReference type="AlphaFoldDB" id="A0A561DC64"/>
<dbReference type="PROSITE" id="PS51257">
    <property type="entry name" value="PROKAR_LIPOPROTEIN"/>
    <property type="match status" value="1"/>
</dbReference>
<evidence type="ECO:0008006" key="4">
    <source>
        <dbReference type="Google" id="ProtNLM"/>
    </source>
</evidence>
<reference evidence="2 3" key="1">
    <citation type="submission" date="2019-06" db="EMBL/GenBank/DDBJ databases">
        <title>Sorghum-associated microbial communities from plants grown in Nebraska, USA.</title>
        <authorList>
            <person name="Schachtman D."/>
        </authorList>
    </citation>
    <scope>NUCLEOTIDE SEQUENCE [LARGE SCALE GENOMIC DNA]</scope>
    <source>
        <strain evidence="2 3">2482</strain>
    </source>
</reference>
<evidence type="ECO:0000313" key="2">
    <source>
        <dbReference type="EMBL" id="TWE00996.1"/>
    </source>
</evidence>
<protein>
    <recommendedName>
        <fullName evidence="4">Lipoprotein</fullName>
    </recommendedName>
</protein>
<dbReference type="InterPro" id="IPR045956">
    <property type="entry name" value="DUF6376"/>
</dbReference>
<evidence type="ECO:0000313" key="3">
    <source>
        <dbReference type="Proteomes" id="UP000319671"/>
    </source>
</evidence>
<dbReference type="RefSeq" id="WP_144565509.1">
    <property type="nucleotide sequence ID" value="NZ_VIVN01000006.1"/>
</dbReference>
<gene>
    <name evidence="2" type="ORF">FB550_10648</name>
</gene>
<keyword evidence="3" id="KW-1185">Reference proteome</keyword>
<accession>A0A561DC64</accession>
<sequence length="160" mass="18232">MKKWLTGLSVGLLFLLSGCSFFNLSYDTLDYARDASNYLDKVTQFAADTPSLVKRAVNNQQAADELKRELQQMKQEITKFNNLDAPETVREFHQQLIEQNNRLVSQIDLYLAQLKNGLLDPSFLENNQLLQPVQEITNIVKQIKKLNNQVNETLSVSQGA</sequence>
<feature type="coiled-coil region" evidence="1">
    <location>
        <begin position="56"/>
        <end position="83"/>
    </location>
</feature>
<dbReference type="Pfam" id="PF19903">
    <property type="entry name" value="DUF6376"/>
    <property type="match status" value="1"/>
</dbReference>